<dbReference type="InterPro" id="IPR010001">
    <property type="entry name" value="BofA"/>
</dbReference>
<feature type="transmembrane region" description="Helical" evidence="1">
    <location>
        <begin position="6"/>
        <end position="24"/>
    </location>
</feature>
<evidence type="ECO:0000313" key="3">
    <source>
        <dbReference type="Proteomes" id="UP000565078"/>
    </source>
</evidence>
<reference evidence="3" key="1">
    <citation type="journal article" date="2020" name="bioRxiv">
        <title>A rank-normalized archaeal taxonomy based on genome phylogeny resolves widespread incomplete and uneven classifications.</title>
        <authorList>
            <person name="Rinke C."/>
            <person name="Chuvochina M."/>
            <person name="Mussig A.J."/>
            <person name="Chaumeil P.-A."/>
            <person name="Waite D.W."/>
            <person name="Whitman W.B."/>
            <person name="Parks D.H."/>
            <person name="Hugenholtz P."/>
        </authorList>
    </citation>
    <scope>NUCLEOTIDE SEQUENCE [LARGE SCALE GENOMIC DNA]</scope>
</reference>
<gene>
    <name evidence="2" type="ORF">HA254_05900</name>
</gene>
<keyword evidence="1" id="KW-0812">Transmembrane</keyword>
<evidence type="ECO:0000313" key="2">
    <source>
        <dbReference type="EMBL" id="HIH10169.1"/>
    </source>
</evidence>
<evidence type="ECO:0000256" key="1">
    <source>
        <dbReference type="SAM" id="Phobius"/>
    </source>
</evidence>
<accession>A0A7J4J120</accession>
<dbReference type="EMBL" id="DUGC01000094">
    <property type="protein sequence ID" value="HIH10169.1"/>
    <property type="molecule type" value="Genomic_DNA"/>
</dbReference>
<keyword evidence="1" id="KW-1133">Transmembrane helix</keyword>
<comment type="caution">
    <text evidence="2">The sequence shown here is derived from an EMBL/GenBank/DDBJ whole genome shotgun (WGS) entry which is preliminary data.</text>
</comment>
<organism evidence="2 3">
    <name type="scientific">Candidatus Iainarchaeum sp</name>
    <dbReference type="NCBI Taxonomy" id="3101447"/>
    <lineage>
        <taxon>Archaea</taxon>
        <taxon>Candidatus Iainarchaeota</taxon>
        <taxon>Candidatus Iainarchaeia</taxon>
        <taxon>Candidatus Iainarchaeales</taxon>
        <taxon>Candidatus Iainarchaeaceae</taxon>
        <taxon>Candidatus Iainarchaeum</taxon>
    </lineage>
</organism>
<proteinExistence type="predicted"/>
<keyword evidence="1" id="KW-0472">Membrane</keyword>
<dbReference type="Proteomes" id="UP000565078">
    <property type="component" value="Unassembled WGS sequence"/>
</dbReference>
<dbReference type="AlphaFoldDB" id="A0A7J4J120"/>
<sequence>MANDGQLGPIITIVILAVITWLALTSAQALEPIIINSIIGIVMLVLLNFLPFINIRINIWSVLIAGLGGIAGIVLLIVLGWAGIEI</sequence>
<feature type="transmembrane region" description="Helical" evidence="1">
    <location>
        <begin position="59"/>
        <end position="84"/>
    </location>
</feature>
<feature type="transmembrane region" description="Helical" evidence="1">
    <location>
        <begin position="33"/>
        <end position="53"/>
    </location>
</feature>
<dbReference type="Pfam" id="PF07441">
    <property type="entry name" value="BofA"/>
    <property type="match status" value="1"/>
</dbReference>
<protein>
    <submittedName>
        <fullName evidence="2">SigmaK-factor processing regulatory BofA</fullName>
    </submittedName>
</protein>
<name>A0A7J4J120_9ARCH</name>